<name>A0A368GP43_ANCCA</name>
<protein>
    <submittedName>
        <fullName evidence="2">Uncharacterized protein</fullName>
    </submittedName>
</protein>
<evidence type="ECO:0000256" key="1">
    <source>
        <dbReference type="SAM" id="MobiDB-lite"/>
    </source>
</evidence>
<evidence type="ECO:0000313" key="2">
    <source>
        <dbReference type="EMBL" id="RCN44697.1"/>
    </source>
</evidence>
<feature type="compositionally biased region" description="Polar residues" evidence="1">
    <location>
        <begin position="184"/>
        <end position="214"/>
    </location>
</feature>
<dbReference type="OrthoDB" id="5873858at2759"/>
<dbReference type="EMBL" id="JOJR01000123">
    <property type="protein sequence ID" value="RCN44697.1"/>
    <property type="molecule type" value="Genomic_DNA"/>
</dbReference>
<dbReference type="AlphaFoldDB" id="A0A368GP43"/>
<organism evidence="2 3">
    <name type="scientific">Ancylostoma caninum</name>
    <name type="common">Dog hookworm</name>
    <dbReference type="NCBI Taxonomy" id="29170"/>
    <lineage>
        <taxon>Eukaryota</taxon>
        <taxon>Metazoa</taxon>
        <taxon>Ecdysozoa</taxon>
        <taxon>Nematoda</taxon>
        <taxon>Chromadorea</taxon>
        <taxon>Rhabditida</taxon>
        <taxon>Rhabditina</taxon>
        <taxon>Rhabditomorpha</taxon>
        <taxon>Strongyloidea</taxon>
        <taxon>Ancylostomatidae</taxon>
        <taxon>Ancylostomatinae</taxon>
        <taxon>Ancylostoma</taxon>
    </lineage>
</organism>
<sequence length="214" mass="21182">MGADQSSIQNQAIGQVGSSVLLASGNVESSGQNTNSASEIEAAAHGDERMISTLQKGEASGLGDTLVKAAGGAAMSNEYLTNPNRSGNAVATAGATGSLKSLAEVLSKQELTWENILVHVMGSAVAEGIGHAQANLDLGAGNGDNGIEVNGLVSGVNTGSGNVNAQVNGNASMNGDQHDLNGNMHGSVSGTSGNSTLLGATNIQSNHINGNSSK</sequence>
<comment type="caution">
    <text evidence="2">The sequence shown here is derived from an EMBL/GenBank/DDBJ whole genome shotgun (WGS) entry which is preliminary data.</text>
</comment>
<accession>A0A368GP43</accession>
<keyword evidence="3" id="KW-1185">Reference proteome</keyword>
<gene>
    <name evidence="2" type="ORF">ANCCAN_09344</name>
</gene>
<evidence type="ECO:0000313" key="3">
    <source>
        <dbReference type="Proteomes" id="UP000252519"/>
    </source>
</evidence>
<feature type="region of interest" description="Disordered" evidence="1">
    <location>
        <begin position="167"/>
        <end position="214"/>
    </location>
</feature>
<proteinExistence type="predicted"/>
<dbReference type="Proteomes" id="UP000252519">
    <property type="component" value="Unassembled WGS sequence"/>
</dbReference>
<reference evidence="2 3" key="1">
    <citation type="submission" date="2014-10" db="EMBL/GenBank/DDBJ databases">
        <title>Draft genome of the hookworm Ancylostoma caninum.</title>
        <authorList>
            <person name="Mitreva M."/>
        </authorList>
    </citation>
    <scope>NUCLEOTIDE SEQUENCE [LARGE SCALE GENOMIC DNA]</scope>
    <source>
        <strain evidence="2 3">Baltimore</strain>
    </source>
</reference>